<keyword evidence="7 10" id="KW-1133">Transmembrane helix</keyword>
<dbReference type="SUPFAM" id="SSF90123">
    <property type="entry name" value="ABC transporter transmembrane region"/>
    <property type="match status" value="2"/>
</dbReference>
<evidence type="ECO:0000256" key="4">
    <source>
        <dbReference type="ARBA" id="ARBA00022737"/>
    </source>
</evidence>
<gene>
    <name evidence="13" type="primary">ABCC2_3</name>
    <name evidence="13" type="ORF">BGZ97_011150</name>
</gene>
<dbReference type="Pfam" id="PF00664">
    <property type="entry name" value="ABC_membrane"/>
    <property type="match status" value="2"/>
</dbReference>
<dbReference type="InterPro" id="IPR003593">
    <property type="entry name" value="AAA+_ATPase"/>
</dbReference>
<evidence type="ECO:0000313" key="14">
    <source>
        <dbReference type="Proteomes" id="UP000823405"/>
    </source>
</evidence>
<dbReference type="InterPro" id="IPR011527">
    <property type="entry name" value="ABC1_TM_dom"/>
</dbReference>
<feature type="domain" description="ABC transmembrane type-1" evidence="12">
    <location>
        <begin position="529"/>
        <end position="801"/>
    </location>
</feature>
<feature type="region of interest" description="Disordered" evidence="9">
    <location>
        <begin position="203"/>
        <end position="224"/>
    </location>
</feature>
<keyword evidence="4" id="KW-0677">Repeat</keyword>
<evidence type="ECO:0000256" key="7">
    <source>
        <dbReference type="ARBA" id="ARBA00022989"/>
    </source>
</evidence>
<dbReference type="GO" id="GO:0000329">
    <property type="term" value="C:fungal-type vacuole membrane"/>
    <property type="evidence" value="ECO:0007669"/>
    <property type="project" value="UniProtKB-ARBA"/>
</dbReference>
<dbReference type="InterPro" id="IPR044726">
    <property type="entry name" value="ABCC_6TM_D2"/>
</dbReference>
<comment type="caution">
    <text evidence="13">The sequence shown here is derived from an EMBL/GenBank/DDBJ whole genome shotgun (WGS) entry which is preliminary data.</text>
</comment>
<evidence type="ECO:0000256" key="9">
    <source>
        <dbReference type="SAM" id="MobiDB-lite"/>
    </source>
</evidence>
<keyword evidence="6" id="KW-0067">ATP-binding</keyword>
<comment type="subcellular location">
    <subcellularLocation>
        <location evidence="1">Vacuole membrane</location>
        <topology evidence="1">Multi-pass membrane protein</topology>
    </subcellularLocation>
</comment>
<dbReference type="InterPro" id="IPR003439">
    <property type="entry name" value="ABC_transporter-like_ATP-bd"/>
</dbReference>
<feature type="transmembrane region" description="Helical" evidence="10">
    <location>
        <begin position="747"/>
        <end position="766"/>
    </location>
</feature>
<feature type="compositionally biased region" description="Polar residues" evidence="9">
    <location>
        <begin position="445"/>
        <end position="477"/>
    </location>
</feature>
<protein>
    <submittedName>
        <fullName evidence="13">Canalicular multispecific organic anion transporter 1</fullName>
    </submittedName>
</protein>
<feature type="domain" description="ABC transporter" evidence="11">
    <location>
        <begin position="212"/>
        <end position="436"/>
    </location>
</feature>
<dbReference type="PANTHER" id="PTHR24223">
    <property type="entry name" value="ATP-BINDING CASSETTE SUB-FAMILY C"/>
    <property type="match status" value="1"/>
</dbReference>
<feature type="transmembrane region" description="Helical" evidence="10">
    <location>
        <begin position="103"/>
        <end position="124"/>
    </location>
</feature>
<keyword evidence="3 10" id="KW-0812">Transmembrane</keyword>
<keyword evidence="5" id="KW-0547">Nucleotide-binding</keyword>
<evidence type="ECO:0000313" key="13">
    <source>
        <dbReference type="EMBL" id="KAG0312511.1"/>
    </source>
</evidence>
<dbReference type="Proteomes" id="UP000823405">
    <property type="component" value="Unassembled WGS sequence"/>
</dbReference>
<keyword evidence="2" id="KW-0813">Transport</keyword>
<dbReference type="FunFam" id="1.20.1560.10:FF:000013">
    <property type="entry name" value="ABC transporter C family member 2"/>
    <property type="match status" value="1"/>
</dbReference>
<dbReference type="InterPro" id="IPR036640">
    <property type="entry name" value="ABC1_TM_sf"/>
</dbReference>
<organism evidence="13 14">
    <name type="scientific">Linnemannia gamsii</name>
    <dbReference type="NCBI Taxonomy" id="64522"/>
    <lineage>
        <taxon>Eukaryota</taxon>
        <taxon>Fungi</taxon>
        <taxon>Fungi incertae sedis</taxon>
        <taxon>Mucoromycota</taxon>
        <taxon>Mortierellomycotina</taxon>
        <taxon>Mortierellomycetes</taxon>
        <taxon>Mortierellales</taxon>
        <taxon>Mortierellaceae</taxon>
        <taxon>Linnemannia</taxon>
    </lineage>
</organism>
<name>A0A9P6R764_9FUNG</name>
<dbReference type="Pfam" id="PF00005">
    <property type="entry name" value="ABC_tran"/>
    <property type="match status" value="1"/>
</dbReference>
<proteinExistence type="predicted"/>
<feature type="domain" description="ABC transmembrane type-1" evidence="12">
    <location>
        <begin position="1"/>
        <end position="140"/>
    </location>
</feature>
<dbReference type="GO" id="GO:0140359">
    <property type="term" value="F:ABC-type transporter activity"/>
    <property type="evidence" value="ECO:0007669"/>
    <property type="project" value="InterPro"/>
</dbReference>
<reference evidence="13" key="1">
    <citation type="journal article" date="2020" name="Fungal Divers.">
        <title>Resolving the Mortierellaceae phylogeny through synthesis of multi-gene phylogenetics and phylogenomics.</title>
        <authorList>
            <person name="Vandepol N."/>
            <person name="Liber J."/>
            <person name="Desiro A."/>
            <person name="Na H."/>
            <person name="Kennedy M."/>
            <person name="Barry K."/>
            <person name="Grigoriev I.V."/>
            <person name="Miller A.N."/>
            <person name="O'Donnell K."/>
            <person name="Stajich J.E."/>
            <person name="Bonito G."/>
        </authorList>
    </citation>
    <scope>NUCLEOTIDE SEQUENCE</scope>
    <source>
        <strain evidence="13">NVP60</strain>
    </source>
</reference>
<feature type="non-terminal residue" evidence="13">
    <location>
        <position position="860"/>
    </location>
</feature>
<feature type="transmembrane region" description="Helical" evidence="10">
    <location>
        <begin position="640"/>
        <end position="673"/>
    </location>
</feature>
<dbReference type="PROSITE" id="PS50893">
    <property type="entry name" value="ABC_TRANSPORTER_2"/>
    <property type="match status" value="1"/>
</dbReference>
<evidence type="ECO:0000256" key="6">
    <source>
        <dbReference type="ARBA" id="ARBA00022840"/>
    </source>
</evidence>
<dbReference type="GO" id="GO:0005524">
    <property type="term" value="F:ATP binding"/>
    <property type="evidence" value="ECO:0007669"/>
    <property type="project" value="UniProtKB-KW"/>
</dbReference>
<evidence type="ECO:0000256" key="3">
    <source>
        <dbReference type="ARBA" id="ARBA00022692"/>
    </source>
</evidence>
<evidence type="ECO:0000256" key="8">
    <source>
        <dbReference type="ARBA" id="ARBA00023136"/>
    </source>
</evidence>
<dbReference type="OrthoDB" id="6500128at2759"/>
<dbReference type="Gene3D" id="1.20.1560.10">
    <property type="entry name" value="ABC transporter type 1, transmembrane domain"/>
    <property type="match status" value="2"/>
</dbReference>
<evidence type="ECO:0000256" key="5">
    <source>
        <dbReference type="ARBA" id="ARBA00022741"/>
    </source>
</evidence>
<evidence type="ECO:0000259" key="12">
    <source>
        <dbReference type="PROSITE" id="PS50929"/>
    </source>
</evidence>
<dbReference type="CDD" id="cd03250">
    <property type="entry name" value="ABCC_MRP_domain1"/>
    <property type="match status" value="1"/>
</dbReference>
<sequence length="860" mass="95700">MLTISPLQIWRARVFGKLQRRKNSFIDERIRLTTEVLSAIKIVKLYAWEDAFLKRILDVRNMELGVLRHIGVLYAVMSIVFNSLTLIICLVTLSVYATWGGPGFTPGTLTPQIVFVSMTLFALLKAPIASLTETTTATVTLAVGASRIQAFLLQEENDPCSIIRDYVSNNNTTTGTSVVINDATFSWIKESILAGSDNMENQDEADETQALLQGSQGGESSSEIQRPTLQHINISVKSGSLVAIVGRVGQGKSSLLSALIGEMYKFHGCAKTVGRIAYVPQQSWILNATLRDNILFGLEYDQERYERIIAASGLKPDIATLPAGDQTEIGERGINLSGGQKQRVALARAAYNDADIYLLDDPLSAVDAHVDQHLWGELIGPQGLLRNKTRLLVTHGIHHLQEVDQIILLKDGCIAETGHFEELMAAGRTFSQLIREYAIAHRDQGSSNTSSTTESDIAETQSQESFESGTTGDTVTATKKGNANVNNVNENVKKDKRAGIIQAENIMDGGLTIGIFLGYLRAITYKYAVLIMLFQVLMQVCYVGTSLWLKYWIGQNKDSDQDSRPSLSLFLLVFSGLTLMYVLIGIVLFWITFGVARIHASEYLHRIFMSRIMRLPPAFFDTTPDFASIDDRIPWKLFEAVGHAVSLIASLTVVAFTTPLFLVASPFIALIFYYIQKYYLRVSQAIKRICRATQSPIYQHFQETLAGVSTIRAMNLQDRFIAASAKRSDLYSNSFIALAYCIRWMEILVQLINVVITLLACVWFVLLPQGSVNAATAGLALSFAMSNSQSLIWFTRTYSDLYVHMIAVERVYEYTELKTEASLSTAPDSQAGRALEQHWPQEGRIEFVDYSTRYRKGMDL</sequence>
<accession>A0A9P6R764</accession>
<dbReference type="SMART" id="SM00382">
    <property type="entry name" value="AAA"/>
    <property type="match status" value="1"/>
</dbReference>
<feature type="transmembrane region" description="Helical" evidence="10">
    <location>
        <begin position="772"/>
        <end position="795"/>
    </location>
</feature>
<dbReference type="InterPro" id="IPR050173">
    <property type="entry name" value="ABC_transporter_C-like"/>
</dbReference>
<dbReference type="InterPro" id="IPR027417">
    <property type="entry name" value="P-loop_NTPase"/>
</dbReference>
<dbReference type="EMBL" id="JAAAIN010000610">
    <property type="protein sequence ID" value="KAG0312511.1"/>
    <property type="molecule type" value="Genomic_DNA"/>
</dbReference>
<evidence type="ECO:0000256" key="1">
    <source>
        <dbReference type="ARBA" id="ARBA00004128"/>
    </source>
</evidence>
<dbReference type="AlphaFoldDB" id="A0A9P6R764"/>
<dbReference type="PROSITE" id="PS00211">
    <property type="entry name" value="ABC_TRANSPORTER_1"/>
    <property type="match status" value="1"/>
</dbReference>
<keyword evidence="8 10" id="KW-0472">Membrane</keyword>
<evidence type="ECO:0000256" key="2">
    <source>
        <dbReference type="ARBA" id="ARBA00022448"/>
    </source>
</evidence>
<keyword evidence="14" id="KW-1185">Reference proteome</keyword>
<dbReference type="PANTHER" id="PTHR24223:SF443">
    <property type="entry name" value="MULTIDRUG-RESISTANCE LIKE PROTEIN 1, ISOFORM I"/>
    <property type="match status" value="1"/>
</dbReference>
<dbReference type="InterPro" id="IPR017871">
    <property type="entry name" value="ABC_transporter-like_CS"/>
</dbReference>
<dbReference type="PROSITE" id="PS50929">
    <property type="entry name" value="ABC_TM1F"/>
    <property type="match status" value="2"/>
</dbReference>
<dbReference type="CDD" id="cd18580">
    <property type="entry name" value="ABC_6TM_ABCC_D2"/>
    <property type="match status" value="1"/>
</dbReference>
<feature type="region of interest" description="Disordered" evidence="9">
    <location>
        <begin position="444"/>
        <end position="482"/>
    </location>
</feature>
<dbReference type="FunFam" id="3.40.50.300:FF:000997">
    <property type="entry name" value="Multidrug resistance-associated protein 1"/>
    <property type="match status" value="1"/>
</dbReference>
<evidence type="ECO:0000259" key="11">
    <source>
        <dbReference type="PROSITE" id="PS50893"/>
    </source>
</evidence>
<dbReference type="SUPFAM" id="SSF52540">
    <property type="entry name" value="P-loop containing nucleoside triphosphate hydrolases"/>
    <property type="match status" value="1"/>
</dbReference>
<feature type="transmembrane region" description="Helical" evidence="10">
    <location>
        <begin position="569"/>
        <end position="591"/>
    </location>
</feature>
<dbReference type="Gene3D" id="3.40.50.300">
    <property type="entry name" value="P-loop containing nucleotide triphosphate hydrolases"/>
    <property type="match status" value="1"/>
</dbReference>
<feature type="transmembrane region" description="Helical" evidence="10">
    <location>
        <begin position="527"/>
        <end position="549"/>
    </location>
</feature>
<feature type="transmembrane region" description="Helical" evidence="10">
    <location>
        <begin position="72"/>
        <end position="97"/>
    </location>
</feature>
<dbReference type="GO" id="GO:0016887">
    <property type="term" value="F:ATP hydrolysis activity"/>
    <property type="evidence" value="ECO:0007669"/>
    <property type="project" value="InterPro"/>
</dbReference>
<evidence type="ECO:0000256" key="10">
    <source>
        <dbReference type="SAM" id="Phobius"/>
    </source>
</evidence>